<dbReference type="UniPathway" id="UPA00241">
    <property type="reaction ID" value="UER00355"/>
</dbReference>
<keyword evidence="4 9" id="KW-0547">Nucleotide-binding</keyword>
<dbReference type="Gene3D" id="3.40.50.620">
    <property type="entry name" value="HUPs"/>
    <property type="match status" value="1"/>
</dbReference>
<evidence type="ECO:0000256" key="6">
    <source>
        <dbReference type="ARBA" id="ARBA00022842"/>
    </source>
</evidence>
<dbReference type="PANTHER" id="PTHR21342:SF1">
    <property type="entry name" value="PHOSPHOPANTETHEINE ADENYLYLTRANSFERASE"/>
    <property type="match status" value="1"/>
</dbReference>
<dbReference type="InterPro" id="IPR001980">
    <property type="entry name" value="PPAT"/>
</dbReference>
<dbReference type="AlphaFoldDB" id="A0A1M6QHE3"/>
<keyword evidence="12" id="KW-1185">Reference proteome</keyword>
<proteinExistence type="inferred from homology"/>
<comment type="cofactor">
    <cofactor evidence="9">
        <name>Mg(2+)</name>
        <dbReference type="ChEBI" id="CHEBI:18420"/>
    </cofactor>
</comment>
<feature type="binding site" evidence="9">
    <location>
        <begin position="88"/>
        <end position="90"/>
    </location>
    <ligand>
        <name>ATP</name>
        <dbReference type="ChEBI" id="CHEBI:30616"/>
    </ligand>
</feature>
<reference evidence="12" key="1">
    <citation type="submission" date="2016-11" db="EMBL/GenBank/DDBJ databases">
        <authorList>
            <person name="Varghese N."/>
            <person name="Submissions S."/>
        </authorList>
    </citation>
    <scope>NUCLEOTIDE SEQUENCE [LARGE SCALE GENOMIC DNA]</scope>
    <source>
        <strain evidence="12">CGMCC 1.10835</strain>
    </source>
</reference>
<dbReference type="HAMAP" id="MF_00151">
    <property type="entry name" value="PPAT_bact"/>
    <property type="match status" value="1"/>
</dbReference>
<dbReference type="InterPro" id="IPR014729">
    <property type="entry name" value="Rossmann-like_a/b/a_fold"/>
</dbReference>
<dbReference type="GO" id="GO:0004595">
    <property type="term" value="F:pantetheine-phosphate adenylyltransferase activity"/>
    <property type="evidence" value="ECO:0007669"/>
    <property type="project" value="UniProtKB-UniRule"/>
</dbReference>
<dbReference type="PANTHER" id="PTHR21342">
    <property type="entry name" value="PHOSPHOPANTETHEINE ADENYLYLTRANSFERASE"/>
    <property type="match status" value="1"/>
</dbReference>
<keyword evidence="5 9" id="KW-0067">ATP-binding</keyword>
<dbReference type="OrthoDB" id="9806661at2"/>
<feature type="binding site" evidence="9">
    <location>
        <begin position="123"/>
        <end position="129"/>
    </location>
    <ligand>
        <name>ATP</name>
        <dbReference type="ChEBI" id="CHEBI:30616"/>
    </ligand>
</feature>
<dbReference type="NCBIfam" id="TIGR00125">
    <property type="entry name" value="cyt_tran_rel"/>
    <property type="match status" value="1"/>
</dbReference>
<dbReference type="NCBIfam" id="TIGR01510">
    <property type="entry name" value="coaD_prev_kdtB"/>
    <property type="match status" value="1"/>
</dbReference>
<evidence type="ECO:0000256" key="7">
    <source>
        <dbReference type="ARBA" id="ARBA00022993"/>
    </source>
</evidence>
<keyword evidence="7 9" id="KW-0173">Coenzyme A biosynthesis</keyword>
<comment type="function">
    <text evidence="9">Reversibly transfers an adenylyl group from ATP to 4'-phosphopantetheine, yielding dephospho-CoA (dPCoA) and pyrophosphate.</text>
</comment>
<feature type="binding site" evidence="9">
    <location>
        <position position="17"/>
    </location>
    <ligand>
        <name>ATP</name>
        <dbReference type="ChEBI" id="CHEBI:30616"/>
    </ligand>
</feature>
<keyword evidence="2 9" id="KW-0808">Transferase</keyword>
<feature type="binding site" evidence="9">
    <location>
        <position position="98"/>
    </location>
    <ligand>
        <name>ATP</name>
        <dbReference type="ChEBI" id="CHEBI:30616"/>
    </ligand>
</feature>
<organism evidence="11 12">
    <name type="scientific">Marinobacter antarcticus</name>
    <dbReference type="NCBI Taxonomy" id="564117"/>
    <lineage>
        <taxon>Bacteria</taxon>
        <taxon>Pseudomonadati</taxon>
        <taxon>Pseudomonadota</taxon>
        <taxon>Gammaproteobacteria</taxon>
        <taxon>Pseudomonadales</taxon>
        <taxon>Marinobacteraceae</taxon>
        <taxon>Marinobacter</taxon>
    </lineage>
</organism>
<feature type="binding site" evidence="9">
    <location>
        <position position="87"/>
    </location>
    <ligand>
        <name>substrate</name>
    </ligand>
</feature>
<evidence type="ECO:0000256" key="2">
    <source>
        <dbReference type="ARBA" id="ARBA00022679"/>
    </source>
</evidence>
<keyword evidence="3 9" id="KW-0548">Nucleotidyltransferase</keyword>
<comment type="subcellular location">
    <subcellularLocation>
        <location evidence="9">Cytoplasm</location>
    </subcellularLocation>
</comment>
<feature type="binding site" evidence="9">
    <location>
        <position position="41"/>
    </location>
    <ligand>
        <name>substrate</name>
    </ligand>
</feature>
<dbReference type="GO" id="GO:0005737">
    <property type="term" value="C:cytoplasm"/>
    <property type="evidence" value="ECO:0007669"/>
    <property type="project" value="UniProtKB-SubCell"/>
</dbReference>
<feature type="binding site" evidence="9">
    <location>
        <begin position="9"/>
        <end position="10"/>
    </location>
    <ligand>
        <name>ATP</name>
        <dbReference type="ChEBI" id="CHEBI:30616"/>
    </ligand>
</feature>
<comment type="pathway">
    <text evidence="9">Cofactor biosynthesis; coenzyme A biosynthesis; CoA from (R)-pantothenate: step 4/5.</text>
</comment>
<evidence type="ECO:0000256" key="3">
    <source>
        <dbReference type="ARBA" id="ARBA00022695"/>
    </source>
</evidence>
<dbReference type="SUPFAM" id="SSF52374">
    <property type="entry name" value="Nucleotidylyl transferase"/>
    <property type="match status" value="1"/>
</dbReference>
<evidence type="ECO:0000259" key="10">
    <source>
        <dbReference type="Pfam" id="PF01467"/>
    </source>
</evidence>
<evidence type="ECO:0000313" key="11">
    <source>
        <dbReference type="EMBL" id="SHK19626.1"/>
    </source>
</evidence>
<gene>
    <name evidence="9" type="primary">coaD</name>
    <name evidence="11" type="ORF">SAMN05216369_0917</name>
</gene>
<evidence type="ECO:0000256" key="1">
    <source>
        <dbReference type="ARBA" id="ARBA00022490"/>
    </source>
</evidence>
<dbReference type="EMBL" id="FRAQ01000001">
    <property type="protein sequence ID" value="SHK19626.1"/>
    <property type="molecule type" value="Genomic_DNA"/>
</dbReference>
<keyword evidence="6 9" id="KW-0460">Magnesium</keyword>
<comment type="subunit">
    <text evidence="9">Homohexamer.</text>
</comment>
<comment type="catalytic activity">
    <reaction evidence="8 9">
        <text>(R)-4'-phosphopantetheine + ATP + H(+) = 3'-dephospho-CoA + diphosphate</text>
        <dbReference type="Rhea" id="RHEA:19801"/>
        <dbReference type="ChEBI" id="CHEBI:15378"/>
        <dbReference type="ChEBI" id="CHEBI:30616"/>
        <dbReference type="ChEBI" id="CHEBI:33019"/>
        <dbReference type="ChEBI" id="CHEBI:57328"/>
        <dbReference type="ChEBI" id="CHEBI:61723"/>
        <dbReference type="EC" id="2.7.7.3"/>
    </reaction>
</comment>
<protein>
    <recommendedName>
        <fullName evidence="9">Phosphopantetheine adenylyltransferase</fullName>
        <ecNumber evidence="9">2.7.7.3</ecNumber>
    </recommendedName>
    <alternativeName>
        <fullName evidence="9">Dephospho-CoA pyrophosphorylase</fullName>
    </alternativeName>
    <alternativeName>
        <fullName evidence="9">Pantetheine-phosphate adenylyltransferase</fullName>
        <shortName evidence="9">PPAT</shortName>
    </alternativeName>
</protein>
<keyword evidence="1 9" id="KW-0963">Cytoplasm</keyword>
<comment type="similarity">
    <text evidence="9">Belongs to the bacterial CoaD family.</text>
</comment>
<dbReference type="RefSeq" id="WP_072795873.1">
    <property type="nucleotide sequence ID" value="NZ_FRAQ01000001.1"/>
</dbReference>
<name>A0A1M6QHE3_9GAMM</name>
<evidence type="ECO:0000256" key="8">
    <source>
        <dbReference type="ARBA" id="ARBA00029346"/>
    </source>
</evidence>
<dbReference type="Pfam" id="PF01467">
    <property type="entry name" value="CTP_transf_like"/>
    <property type="match status" value="1"/>
</dbReference>
<dbReference type="EC" id="2.7.7.3" evidence="9"/>
<evidence type="ECO:0000256" key="5">
    <source>
        <dbReference type="ARBA" id="ARBA00022840"/>
    </source>
</evidence>
<dbReference type="CDD" id="cd02163">
    <property type="entry name" value="PPAT"/>
    <property type="match status" value="1"/>
</dbReference>
<evidence type="ECO:0000256" key="9">
    <source>
        <dbReference type="HAMAP-Rule" id="MF_00151"/>
    </source>
</evidence>
<feature type="binding site" evidence="9">
    <location>
        <position position="73"/>
    </location>
    <ligand>
        <name>substrate</name>
    </ligand>
</feature>
<dbReference type="STRING" id="564117.SAMN05216369_0917"/>
<dbReference type="GO" id="GO:0005524">
    <property type="term" value="F:ATP binding"/>
    <property type="evidence" value="ECO:0007669"/>
    <property type="project" value="UniProtKB-KW"/>
</dbReference>
<feature type="site" description="Transition state stabilizer" evidence="9">
    <location>
        <position position="17"/>
    </location>
</feature>
<evidence type="ECO:0000313" key="12">
    <source>
        <dbReference type="Proteomes" id="UP000184497"/>
    </source>
</evidence>
<dbReference type="PRINTS" id="PR01020">
    <property type="entry name" value="LPSBIOSNTHSS"/>
</dbReference>
<feature type="binding site" evidence="9">
    <location>
        <position position="9"/>
    </location>
    <ligand>
        <name>substrate</name>
    </ligand>
</feature>
<dbReference type="GO" id="GO:0015937">
    <property type="term" value="P:coenzyme A biosynthetic process"/>
    <property type="evidence" value="ECO:0007669"/>
    <property type="project" value="UniProtKB-UniRule"/>
</dbReference>
<feature type="domain" description="Cytidyltransferase-like" evidence="10">
    <location>
        <begin position="5"/>
        <end position="133"/>
    </location>
</feature>
<evidence type="ECO:0000256" key="4">
    <source>
        <dbReference type="ARBA" id="ARBA00022741"/>
    </source>
</evidence>
<dbReference type="Proteomes" id="UP000184497">
    <property type="component" value="Unassembled WGS sequence"/>
</dbReference>
<dbReference type="InterPro" id="IPR004821">
    <property type="entry name" value="Cyt_trans-like"/>
</dbReference>
<sequence>MPKVIYPGTFDPITNGHTDLIERASRMFDEVVVAVAYNSKKQPLFNLEERCELVRKATAHIPNASVTGFSYLLADFVRDQGATVILRGLRAVSDFEYEFQLADMNRRLAPELESVFLTPSNHLSYISSSLIREIASLGGDVSEFVDPVVEAALKKKFSEA</sequence>
<accession>A0A1M6QHE3</accession>